<reference evidence="11 12" key="3">
    <citation type="submission" date="2020-07" db="EMBL/GenBank/DDBJ databases">
        <title>Genomic Encyclopedia of Type Strains, Phase IV (KMG-V): Genome sequencing to study the core and pangenomes of soil and plant-associated prokaryotes.</title>
        <authorList>
            <person name="Whitman W."/>
        </authorList>
    </citation>
    <scope>NUCLEOTIDE SEQUENCE [LARGE SCALE GENOMIC DNA]</scope>
    <source>
        <strain evidence="4 12">A1</strain>
        <strain evidence="3 14">A5</strain>
        <strain evidence="5 11">C12</strain>
        <strain evidence="6 13">C13</strain>
        <strain evidence="7 15">D1</strain>
        <strain evidence="8">RC</strain>
    </source>
</reference>
<dbReference type="EMBL" id="JACDUO010000003">
    <property type="protein sequence ID" value="MBA2864860.1"/>
    <property type="molecule type" value="Genomic_DNA"/>
</dbReference>
<evidence type="ECO:0000313" key="4">
    <source>
        <dbReference type="EMBL" id="MBA2852010.1"/>
    </source>
</evidence>
<dbReference type="PANTHER" id="PTHR43801">
    <property type="entry name" value="NUCLEOTIDE-BINDING PROTEIN-RELATED"/>
    <property type="match status" value="1"/>
</dbReference>
<name>A0A2L1CAD8_METMI</name>
<dbReference type="Proteomes" id="UP000564425">
    <property type="component" value="Unassembled WGS sequence"/>
</dbReference>
<evidence type="ECO:0000313" key="3">
    <source>
        <dbReference type="EMBL" id="MBA2845954.1"/>
    </source>
</evidence>
<protein>
    <recommendedName>
        <fullName evidence="16">DUF116 domain-containing protein</fullName>
    </recommendedName>
</protein>
<proteinExistence type="predicted"/>
<evidence type="ECO:0008006" key="16">
    <source>
        <dbReference type="Google" id="ProtNLM"/>
    </source>
</evidence>
<evidence type="ECO:0000313" key="9">
    <source>
        <dbReference type="EMBL" id="MBP2219234.1"/>
    </source>
</evidence>
<gene>
    <name evidence="8" type="ORF">HNP85_001599</name>
    <name evidence="4" type="ORF">HNP86_002173</name>
    <name evidence="3" type="ORF">HNP88_000138</name>
    <name evidence="5" type="ORF">HNP93_001739</name>
    <name evidence="6" type="ORF">HNP94_001888</name>
    <name evidence="7" type="ORF">HNP96_001649</name>
    <name evidence="9" type="ORF">J2745_000711</name>
    <name evidence="2" type="ORF">MMJJ_09220</name>
</gene>
<reference evidence="2" key="2">
    <citation type="submission" date="2018-02" db="EMBL/GenBank/DDBJ databases">
        <title>Complete genome sequence of the Methanococcus maripaludis type strain JJ (DSM 2067), a model for selenoprotein synthesis in Archaea.</title>
        <authorList>
            <person name="Poehlein A."/>
            <person name="Heym D."/>
            <person name="Quitzke V."/>
            <person name="Fersch J."/>
            <person name="Daniel R."/>
            <person name="Rother M."/>
        </authorList>
    </citation>
    <scope>NUCLEOTIDE SEQUENCE [LARGE SCALE GENOMIC DNA]</scope>
    <source>
        <strain evidence="2">DSM 2067</strain>
    </source>
</reference>
<evidence type="ECO:0000313" key="14">
    <source>
        <dbReference type="Proteomes" id="UP000571854"/>
    </source>
</evidence>
<dbReference type="RefSeq" id="WP_011170106.1">
    <property type="nucleotide sequence ID" value="NZ_CP020120.1"/>
</dbReference>
<evidence type="ECO:0000313" key="7">
    <source>
        <dbReference type="EMBL" id="MBB6497601.1"/>
    </source>
</evidence>
<feature type="transmembrane region" description="Helical" evidence="1">
    <location>
        <begin position="50"/>
        <end position="68"/>
    </location>
</feature>
<dbReference type="GeneID" id="37874674"/>
<dbReference type="InterPro" id="IPR002829">
    <property type="entry name" value="DUF116"/>
</dbReference>
<dbReference type="PANTHER" id="PTHR43801:SF1">
    <property type="entry name" value="POLYPRENYL SYNTHETASE"/>
    <property type="match status" value="1"/>
</dbReference>
<dbReference type="EMBL" id="JACDUN010000001">
    <property type="protein sequence ID" value="MBA2859038.1"/>
    <property type="molecule type" value="Genomic_DNA"/>
</dbReference>
<dbReference type="Proteomes" id="UP000567099">
    <property type="component" value="Unassembled WGS sequence"/>
</dbReference>
<evidence type="ECO:0000313" key="2">
    <source>
        <dbReference type="EMBL" id="AVB76331.1"/>
    </source>
</evidence>
<dbReference type="AlphaFoldDB" id="A0A2L1CAD8"/>
<dbReference type="Proteomes" id="UP000590564">
    <property type="component" value="Unassembled WGS sequence"/>
</dbReference>
<dbReference type="EMBL" id="JACDUJ010000001">
    <property type="protein sequence ID" value="MBA2845954.1"/>
    <property type="molecule type" value="Genomic_DNA"/>
</dbReference>
<reference evidence="9" key="4">
    <citation type="submission" date="2021-03" db="EMBL/GenBank/DDBJ databases">
        <title>Genomic Encyclopedia of Type Strains, Phase IV (KMG-IV): sequencing the most valuable type-strain genomes for metagenomic binning, comparative biology and taxonomic classification.</title>
        <authorList>
            <person name="Goeker M."/>
        </authorList>
    </citation>
    <scope>NUCLEOTIDE SEQUENCE</scope>
    <source>
        <strain evidence="9">DSM 2771</strain>
    </source>
</reference>
<organism evidence="2 10">
    <name type="scientific">Methanococcus maripaludis</name>
    <name type="common">Methanococcus deltae</name>
    <dbReference type="NCBI Taxonomy" id="39152"/>
    <lineage>
        <taxon>Archaea</taxon>
        <taxon>Methanobacteriati</taxon>
        <taxon>Methanobacteriota</taxon>
        <taxon>Methanomada group</taxon>
        <taxon>Methanococci</taxon>
        <taxon>Methanococcales</taxon>
        <taxon>Methanococcaceae</taxon>
        <taxon>Methanococcus</taxon>
    </lineage>
</organism>
<reference evidence="10" key="1">
    <citation type="journal article" date="2018" name="Genome Announc.">
        <title>Complete Genome Sequence of the Methanococcus maripaludis Type Strain JJ (DSM 2067), a Model for Selenoprotein Synthesis in Archaea.</title>
        <authorList>
            <person name="Poehlein A."/>
            <person name="Heym D."/>
            <person name="Quitzke V."/>
            <person name="Fersch J."/>
            <person name="Daniel R."/>
            <person name="Rother M."/>
        </authorList>
    </citation>
    <scope>NUCLEOTIDE SEQUENCE [LARGE SCALE GENOMIC DNA]</scope>
    <source>
        <strain evidence="10">DSM 2067</strain>
    </source>
</reference>
<evidence type="ECO:0000313" key="8">
    <source>
        <dbReference type="EMBL" id="MBM7409904.1"/>
    </source>
</evidence>
<sequence length="214" mass="24189">MNFTDIGIFDYLGMILLILIVLAAILFVTAIGLGYYLINKNKILFPKLSLYITNNFYSILLRIFLIIGTEDTFYKVASDFYNKYYCEDFKKAKNKVLILPHCLRDLKCPGKLGPDGVECVFCGKCPIGRVIKVAEENGYKTYVVPGSTFLKRVLKDKKPDGVFAVACHNDMFHGMTFLSRKNVPVQGQLLMKDGCISTLVDVEELISRLKNEPC</sequence>
<keyword evidence="1" id="KW-0472">Membrane</keyword>
<dbReference type="EMBL" id="JAGINF010000002">
    <property type="protein sequence ID" value="MBP2219234.1"/>
    <property type="molecule type" value="Genomic_DNA"/>
</dbReference>
<feature type="transmembrane region" description="Helical" evidence="1">
    <location>
        <begin position="12"/>
        <end position="38"/>
    </location>
</feature>
<evidence type="ECO:0000313" key="11">
    <source>
        <dbReference type="Proteomes" id="UP000558015"/>
    </source>
</evidence>
<dbReference type="EMBL" id="JAFBBC010000002">
    <property type="protein sequence ID" value="MBM7409904.1"/>
    <property type="molecule type" value="Genomic_DNA"/>
</dbReference>
<evidence type="ECO:0000313" key="15">
    <source>
        <dbReference type="Proteomes" id="UP000590564"/>
    </source>
</evidence>
<dbReference type="Proteomes" id="UP000239462">
    <property type="component" value="Chromosome"/>
</dbReference>
<dbReference type="EMBL" id="JACDUH010000004">
    <property type="protein sequence ID" value="MBA2852010.1"/>
    <property type="molecule type" value="Genomic_DNA"/>
</dbReference>
<dbReference type="Proteomes" id="UP000742560">
    <property type="component" value="Unassembled WGS sequence"/>
</dbReference>
<dbReference type="EMBL" id="JACHED010000004">
    <property type="protein sequence ID" value="MBB6497601.1"/>
    <property type="molecule type" value="Genomic_DNA"/>
</dbReference>
<evidence type="ECO:0000256" key="1">
    <source>
        <dbReference type="SAM" id="Phobius"/>
    </source>
</evidence>
<evidence type="ECO:0000313" key="13">
    <source>
        <dbReference type="Proteomes" id="UP000567099"/>
    </source>
</evidence>
<dbReference type="KEGG" id="mmad:MMJJ_09220"/>
<evidence type="ECO:0000313" key="6">
    <source>
        <dbReference type="EMBL" id="MBA2864860.1"/>
    </source>
</evidence>
<keyword evidence="1" id="KW-1133">Transmembrane helix</keyword>
<evidence type="ECO:0000313" key="5">
    <source>
        <dbReference type="EMBL" id="MBA2859038.1"/>
    </source>
</evidence>
<evidence type="ECO:0000313" key="12">
    <source>
        <dbReference type="Proteomes" id="UP000564425"/>
    </source>
</evidence>
<dbReference type="Proteomes" id="UP000722095">
    <property type="component" value="Unassembled WGS sequence"/>
</dbReference>
<keyword evidence="1" id="KW-0812">Transmembrane</keyword>
<dbReference type="Pfam" id="PF01976">
    <property type="entry name" value="DUF116"/>
    <property type="match status" value="1"/>
</dbReference>
<dbReference type="Proteomes" id="UP000558015">
    <property type="component" value="Unassembled WGS sequence"/>
</dbReference>
<accession>A0A2L1CAD8</accession>
<dbReference type="PIRSF" id="PIRSF006594">
    <property type="entry name" value="UCP006594"/>
    <property type="match status" value="1"/>
</dbReference>
<dbReference type="EMBL" id="CP026606">
    <property type="protein sequence ID" value="AVB76331.1"/>
    <property type="molecule type" value="Genomic_DNA"/>
</dbReference>
<evidence type="ECO:0000313" key="10">
    <source>
        <dbReference type="Proteomes" id="UP000239462"/>
    </source>
</evidence>
<dbReference type="Proteomes" id="UP000571854">
    <property type="component" value="Unassembled WGS sequence"/>
</dbReference>